<dbReference type="PRINTS" id="PR01438">
    <property type="entry name" value="UNVRSLSTRESS"/>
</dbReference>
<comment type="similarity">
    <text evidence="1">Belongs to the universal stress protein A family.</text>
</comment>
<name>A0A7H9BLH6_9NEIS</name>
<dbReference type="RefSeq" id="WP_179355639.1">
    <property type="nucleotide sequence ID" value="NZ_CP058627.1"/>
</dbReference>
<evidence type="ECO:0000313" key="4">
    <source>
        <dbReference type="Proteomes" id="UP000509597"/>
    </source>
</evidence>
<dbReference type="Pfam" id="PF00582">
    <property type="entry name" value="Usp"/>
    <property type="match status" value="1"/>
</dbReference>
<organism evidence="3 4">
    <name type="scientific">Chitinibacter bivalviorum</name>
    <dbReference type="NCBI Taxonomy" id="2739434"/>
    <lineage>
        <taxon>Bacteria</taxon>
        <taxon>Pseudomonadati</taxon>
        <taxon>Pseudomonadota</taxon>
        <taxon>Betaproteobacteria</taxon>
        <taxon>Neisseriales</taxon>
        <taxon>Chitinibacteraceae</taxon>
        <taxon>Chitinibacter</taxon>
    </lineage>
</organism>
<dbReference type="Proteomes" id="UP000509597">
    <property type="component" value="Chromosome"/>
</dbReference>
<evidence type="ECO:0000259" key="2">
    <source>
        <dbReference type="Pfam" id="PF00582"/>
    </source>
</evidence>
<dbReference type="KEGG" id="chiz:HQ393_13290"/>
<reference evidence="3 4" key="1">
    <citation type="submission" date="2020-07" db="EMBL/GenBank/DDBJ databases">
        <title>Complete genome sequence of Chitinibacter sp. 2T18.</title>
        <authorList>
            <person name="Bae J.-W."/>
            <person name="Choi J.-W."/>
        </authorList>
    </citation>
    <scope>NUCLEOTIDE SEQUENCE [LARGE SCALE GENOMIC DNA]</scope>
    <source>
        <strain evidence="3 4">2T18</strain>
    </source>
</reference>
<accession>A0A7H9BLH6</accession>
<feature type="domain" description="UspA" evidence="2">
    <location>
        <begin position="1"/>
        <end position="150"/>
    </location>
</feature>
<keyword evidence="4" id="KW-1185">Reference proteome</keyword>
<evidence type="ECO:0000313" key="3">
    <source>
        <dbReference type="EMBL" id="QLG89138.1"/>
    </source>
</evidence>
<dbReference type="AlphaFoldDB" id="A0A7H9BLH6"/>
<evidence type="ECO:0000256" key="1">
    <source>
        <dbReference type="ARBA" id="ARBA00008791"/>
    </source>
</evidence>
<dbReference type="CDD" id="cd00293">
    <property type="entry name" value="USP-like"/>
    <property type="match status" value="1"/>
</dbReference>
<dbReference type="Gene3D" id="3.40.50.620">
    <property type="entry name" value="HUPs"/>
    <property type="match status" value="1"/>
</dbReference>
<dbReference type="SUPFAM" id="SSF52402">
    <property type="entry name" value="Adenine nucleotide alpha hydrolases-like"/>
    <property type="match status" value="1"/>
</dbReference>
<gene>
    <name evidence="3" type="ORF">HQ393_13290</name>
</gene>
<dbReference type="PANTHER" id="PTHR46268">
    <property type="entry name" value="STRESS RESPONSE PROTEIN NHAX"/>
    <property type="match status" value="1"/>
</dbReference>
<dbReference type="EMBL" id="CP058627">
    <property type="protein sequence ID" value="QLG89138.1"/>
    <property type="molecule type" value="Genomic_DNA"/>
</dbReference>
<protein>
    <submittedName>
        <fullName evidence="3">Universal stress protein</fullName>
    </submittedName>
</protein>
<dbReference type="InterPro" id="IPR014729">
    <property type="entry name" value="Rossmann-like_a/b/a_fold"/>
</dbReference>
<dbReference type="PANTHER" id="PTHR46268:SF15">
    <property type="entry name" value="UNIVERSAL STRESS PROTEIN HP_0031"/>
    <property type="match status" value="1"/>
</dbReference>
<proteinExistence type="inferred from homology"/>
<dbReference type="InterPro" id="IPR006015">
    <property type="entry name" value="Universal_stress_UspA"/>
</dbReference>
<dbReference type="InterPro" id="IPR006016">
    <property type="entry name" value="UspA"/>
</dbReference>
<sequence length="158" mass="17264">MYQRIVVPMDESATALAAFQEAIKLAKITGARLFLLHVEDISRSALAPVGLPGMEYIDYGESHEANVAHSKQYLHELSEQAVVAGVECESRVLEKFGGNAAKAVLEVASHLRADLIVMGTHGYSGFMHLIFGSTAESLLHHAKIPVLMVRHPEEDDDE</sequence>